<gene>
    <name evidence="2" type="ORF">LY89DRAFT_740056</name>
</gene>
<keyword evidence="3" id="KW-1185">Reference proteome</keyword>
<name>A0A132BD66_MOLSC</name>
<feature type="compositionally biased region" description="Pro residues" evidence="1">
    <location>
        <begin position="359"/>
        <end position="375"/>
    </location>
</feature>
<evidence type="ECO:0000313" key="3">
    <source>
        <dbReference type="Proteomes" id="UP000070700"/>
    </source>
</evidence>
<sequence length="523" mass="58718">MKLLDDAYLALAETIQCCAPLLREQQAPTRGIEKPMRIEHHQPRLVPPPIPEPQEDGVRGREWVERTKSFASRASSRGSFSVRRTFNAYNGPRRPRIGAPTEFRHIENAMPRRTDRFRPLELSIYMPENQLSPILSHFGPVEDVPNEMPFPPPAFTHSRSDSAMSFRIPRKPVRSSSGTSGTSEWTAHYKPRLESLSTQQLLAALESELPKPPPPARLRSMTEPPAYQRVKSALHEKFELEQRLKDIEEIIEERKSIYLNSRPTSRALSRADSIYSESQEPMPPPPDVRSFTPVPTLPTAPSFAARVALPHADQRPRTAPTKTVHIPTRLKSFTEASAAFTTPSPSSTSSRTQSRPERSLPPPPPLPLVLQSPPPLRKKKSFSRVSTWLFPSSNEHARNGSLDSVTNTPKALTSREGFYQCVDLQQSSRRVSTSTVSTVSTLESELDEPTIPTTWTPDSSPGIGHKRDVQIRQFSIESERNEKSLELTKVRTFGEKEMGPNGRWRVEPIPTHVPGRNSVGVAF</sequence>
<feature type="compositionally biased region" description="Low complexity" evidence="1">
    <location>
        <begin position="333"/>
        <end position="353"/>
    </location>
</feature>
<feature type="region of interest" description="Disordered" evidence="1">
    <location>
        <begin position="443"/>
        <end position="465"/>
    </location>
</feature>
<accession>A0A132BD66</accession>
<proteinExistence type="predicted"/>
<dbReference type="EMBL" id="KQ947429">
    <property type="protein sequence ID" value="KUJ10328.1"/>
    <property type="molecule type" value="Genomic_DNA"/>
</dbReference>
<dbReference type="GeneID" id="28830268"/>
<feature type="region of interest" description="Disordered" evidence="1">
    <location>
        <begin position="266"/>
        <end position="290"/>
    </location>
</feature>
<dbReference type="OrthoDB" id="3595619at2759"/>
<reference evidence="2 3" key="1">
    <citation type="submission" date="2015-10" db="EMBL/GenBank/DDBJ databases">
        <title>Full genome of DAOMC 229536 Phialocephala scopiformis, a fungal endophyte of spruce producing the potent anti-insectan compound rugulosin.</title>
        <authorList>
            <consortium name="DOE Joint Genome Institute"/>
            <person name="Walker A.K."/>
            <person name="Frasz S.L."/>
            <person name="Seifert K.A."/>
            <person name="Miller J.D."/>
            <person name="Mondo S.J."/>
            <person name="Labutti K."/>
            <person name="Lipzen A."/>
            <person name="Dockter R."/>
            <person name="Kennedy M."/>
            <person name="Grigoriev I.V."/>
            <person name="Spatafora J.W."/>
        </authorList>
    </citation>
    <scope>NUCLEOTIDE SEQUENCE [LARGE SCALE GENOMIC DNA]</scope>
    <source>
        <strain evidence="2 3">CBS 120377</strain>
    </source>
</reference>
<dbReference type="KEGG" id="psco:LY89DRAFT_740056"/>
<protein>
    <submittedName>
        <fullName evidence="2">Uncharacterized protein</fullName>
    </submittedName>
</protein>
<evidence type="ECO:0000256" key="1">
    <source>
        <dbReference type="SAM" id="MobiDB-lite"/>
    </source>
</evidence>
<dbReference type="InParanoid" id="A0A132BD66"/>
<dbReference type="Proteomes" id="UP000070700">
    <property type="component" value="Unassembled WGS sequence"/>
</dbReference>
<feature type="region of interest" description="Disordered" evidence="1">
    <location>
        <begin position="157"/>
        <end position="185"/>
    </location>
</feature>
<feature type="region of interest" description="Disordered" evidence="1">
    <location>
        <begin position="308"/>
        <end position="378"/>
    </location>
</feature>
<organism evidence="2 3">
    <name type="scientific">Mollisia scopiformis</name>
    <name type="common">Conifer needle endophyte fungus</name>
    <name type="synonym">Phialocephala scopiformis</name>
    <dbReference type="NCBI Taxonomy" id="149040"/>
    <lineage>
        <taxon>Eukaryota</taxon>
        <taxon>Fungi</taxon>
        <taxon>Dikarya</taxon>
        <taxon>Ascomycota</taxon>
        <taxon>Pezizomycotina</taxon>
        <taxon>Leotiomycetes</taxon>
        <taxon>Helotiales</taxon>
        <taxon>Mollisiaceae</taxon>
        <taxon>Mollisia</taxon>
    </lineage>
</organism>
<dbReference type="RefSeq" id="XP_018064683.1">
    <property type="nucleotide sequence ID" value="XM_018220542.1"/>
</dbReference>
<dbReference type="AlphaFoldDB" id="A0A132BD66"/>
<evidence type="ECO:0000313" key="2">
    <source>
        <dbReference type="EMBL" id="KUJ10328.1"/>
    </source>
</evidence>